<keyword evidence="2 4" id="KW-0238">DNA-binding</keyword>
<dbReference type="InterPro" id="IPR050109">
    <property type="entry name" value="HTH-type_TetR-like_transc_reg"/>
</dbReference>
<keyword evidence="7" id="KW-1185">Reference proteome</keyword>
<evidence type="ECO:0000256" key="4">
    <source>
        <dbReference type="PROSITE-ProRule" id="PRU00335"/>
    </source>
</evidence>
<dbReference type="Pfam" id="PF00440">
    <property type="entry name" value="TetR_N"/>
    <property type="match status" value="1"/>
</dbReference>
<dbReference type="PANTHER" id="PTHR30055:SF234">
    <property type="entry name" value="HTH-TYPE TRANSCRIPTIONAL REGULATOR BETI"/>
    <property type="match status" value="1"/>
</dbReference>
<evidence type="ECO:0000256" key="1">
    <source>
        <dbReference type="ARBA" id="ARBA00023015"/>
    </source>
</evidence>
<feature type="DNA-binding region" description="H-T-H motif" evidence="4">
    <location>
        <begin position="36"/>
        <end position="55"/>
    </location>
</feature>
<dbReference type="PANTHER" id="PTHR30055">
    <property type="entry name" value="HTH-TYPE TRANSCRIPTIONAL REGULATOR RUTR"/>
    <property type="match status" value="1"/>
</dbReference>
<dbReference type="RefSeq" id="WP_380138907.1">
    <property type="nucleotide sequence ID" value="NZ_JBHLUI010000010.1"/>
</dbReference>
<evidence type="ECO:0000259" key="5">
    <source>
        <dbReference type="PROSITE" id="PS50977"/>
    </source>
</evidence>
<keyword evidence="1" id="KW-0805">Transcription regulation</keyword>
<protein>
    <submittedName>
        <fullName evidence="6">TetR/AcrR family transcriptional regulator</fullName>
    </submittedName>
</protein>
<dbReference type="SUPFAM" id="SSF46689">
    <property type="entry name" value="Homeodomain-like"/>
    <property type="match status" value="1"/>
</dbReference>
<evidence type="ECO:0000313" key="6">
    <source>
        <dbReference type="EMBL" id="MFB9377565.1"/>
    </source>
</evidence>
<proteinExistence type="predicted"/>
<dbReference type="SUPFAM" id="SSF48498">
    <property type="entry name" value="Tetracyclin repressor-like, C-terminal domain"/>
    <property type="match status" value="1"/>
</dbReference>
<dbReference type="Proteomes" id="UP001589748">
    <property type="component" value="Unassembled WGS sequence"/>
</dbReference>
<dbReference type="Gene3D" id="1.10.357.10">
    <property type="entry name" value="Tetracycline Repressor, domain 2"/>
    <property type="match status" value="1"/>
</dbReference>
<keyword evidence="3" id="KW-0804">Transcription</keyword>
<accession>A0ABV5LU08</accession>
<feature type="domain" description="HTH tetR-type" evidence="5">
    <location>
        <begin position="13"/>
        <end position="73"/>
    </location>
</feature>
<dbReference type="InterPro" id="IPR001647">
    <property type="entry name" value="HTH_TetR"/>
</dbReference>
<dbReference type="PRINTS" id="PR00455">
    <property type="entry name" value="HTHTETR"/>
</dbReference>
<dbReference type="InterPro" id="IPR036271">
    <property type="entry name" value="Tet_transcr_reg_TetR-rel_C_sf"/>
</dbReference>
<dbReference type="InterPro" id="IPR009057">
    <property type="entry name" value="Homeodomain-like_sf"/>
</dbReference>
<evidence type="ECO:0000313" key="7">
    <source>
        <dbReference type="Proteomes" id="UP001589748"/>
    </source>
</evidence>
<dbReference type="PROSITE" id="PS50977">
    <property type="entry name" value="HTH_TETR_2"/>
    <property type="match status" value="1"/>
</dbReference>
<dbReference type="EMBL" id="JBHMDM010000005">
    <property type="protein sequence ID" value="MFB9377565.1"/>
    <property type="molecule type" value="Genomic_DNA"/>
</dbReference>
<organism evidence="6 7">
    <name type="scientific">Kineococcus gynurae</name>
    <dbReference type="NCBI Taxonomy" id="452979"/>
    <lineage>
        <taxon>Bacteria</taxon>
        <taxon>Bacillati</taxon>
        <taxon>Actinomycetota</taxon>
        <taxon>Actinomycetes</taxon>
        <taxon>Kineosporiales</taxon>
        <taxon>Kineosporiaceae</taxon>
        <taxon>Kineococcus</taxon>
    </lineage>
</organism>
<gene>
    <name evidence="6" type="ORF">ACFFVI_11350</name>
</gene>
<name>A0ABV5LU08_9ACTN</name>
<sequence length="210" mass="22890">MAYDNSGRADAARRTRARVVEAAREQLLARGWAGTTIRSVAADAGVSRETVYKTFGGKAGLLKAVYDRTLAGDDAPVVMAERPLFASLRRASTAAEAARAYADVAAHIAEEVGPLLRVALSSRGADPQLREFAEQIDAERLAGVRQVVRVWGEHGWLRPGRTPEATADVLWTIVAPTVHELLHTRGWSRRRYRDWVEEALGALVLVRGGP</sequence>
<comment type="caution">
    <text evidence="6">The sequence shown here is derived from an EMBL/GenBank/DDBJ whole genome shotgun (WGS) entry which is preliminary data.</text>
</comment>
<reference evidence="6 7" key="1">
    <citation type="submission" date="2024-09" db="EMBL/GenBank/DDBJ databases">
        <authorList>
            <person name="Sun Q."/>
            <person name="Mori K."/>
        </authorList>
    </citation>
    <scope>NUCLEOTIDE SEQUENCE [LARGE SCALE GENOMIC DNA]</scope>
    <source>
        <strain evidence="6 7">TISTR 1856</strain>
    </source>
</reference>
<evidence type="ECO:0000256" key="3">
    <source>
        <dbReference type="ARBA" id="ARBA00023163"/>
    </source>
</evidence>
<evidence type="ECO:0000256" key="2">
    <source>
        <dbReference type="ARBA" id="ARBA00023125"/>
    </source>
</evidence>